<evidence type="ECO:0000256" key="4">
    <source>
        <dbReference type="ARBA" id="ARBA00022970"/>
    </source>
</evidence>
<keyword evidence="2" id="KW-0813">Transport</keyword>
<evidence type="ECO:0000256" key="1">
    <source>
        <dbReference type="ARBA" id="ARBA00004370"/>
    </source>
</evidence>
<comment type="caution">
    <text evidence="8">The sequence shown here is derived from an EMBL/GenBank/DDBJ whole genome shotgun (WGS) entry which is preliminary data.</text>
</comment>
<keyword evidence="3" id="KW-0812">Transmembrane</keyword>
<evidence type="ECO:0000256" key="2">
    <source>
        <dbReference type="ARBA" id="ARBA00022448"/>
    </source>
</evidence>
<dbReference type="Proteomes" id="UP001187192">
    <property type="component" value="Unassembled WGS sequence"/>
</dbReference>
<dbReference type="Pfam" id="PF01490">
    <property type="entry name" value="Aa_trans"/>
    <property type="match status" value="1"/>
</dbReference>
<feature type="domain" description="Amino acid transporter transmembrane" evidence="7">
    <location>
        <begin position="1"/>
        <end position="54"/>
    </location>
</feature>
<keyword evidence="6" id="KW-0472">Membrane</keyword>
<organism evidence="8 9">
    <name type="scientific">Ficus carica</name>
    <name type="common">Common fig</name>
    <dbReference type="NCBI Taxonomy" id="3494"/>
    <lineage>
        <taxon>Eukaryota</taxon>
        <taxon>Viridiplantae</taxon>
        <taxon>Streptophyta</taxon>
        <taxon>Embryophyta</taxon>
        <taxon>Tracheophyta</taxon>
        <taxon>Spermatophyta</taxon>
        <taxon>Magnoliopsida</taxon>
        <taxon>eudicotyledons</taxon>
        <taxon>Gunneridae</taxon>
        <taxon>Pentapetalae</taxon>
        <taxon>rosids</taxon>
        <taxon>fabids</taxon>
        <taxon>Rosales</taxon>
        <taxon>Moraceae</taxon>
        <taxon>Ficeae</taxon>
        <taxon>Ficus</taxon>
    </lineage>
</organism>
<name>A0AA87ZMT0_FICCA</name>
<sequence length="62" mass="6738">MSQLGWIAGVGILLLFSAVSFYTANLLADCYRSPDPVTGKRKYSYMEAVKATLGIPSLRPKA</sequence>
<keyword evidence="5" id="KW-1133">Transmembrane helix</keyword>
<evidence type="ECO:0000313" key="8">
    <source>
        <dbReference type="EMBL" id="GMN40019.1"/>
    </source>
</evidence>
<reference evidence="8" key="1">
    <citation type="submission" date="2023-07" db="EMBL/GenBank/DDBJ databases">
        <title>draft genome sequence of fig (Ficus carica).</title>
        <authorList>
            <person name="Takahashi T."/>
            <person name="Nishimura K."/>
        </authorList>
    </citation>
    <scope>NUCLEOTIDE SEQUENCE</scope>
</reference>
<comment type="subcellular location">
    <subcellularLocation>
        <location evidence="1">Membrane</location>
    </subcellularLocation>
</comment>
<dbReference type="GO" id="GO:0006865">
    <property type="term" value="P:amino acid transport"/>
    <property type="evidence" value="ECO:0007669"/>
    <property type="project" value="UniProtKB-KW"/>
</dbReference>
<keyword evidence="9" id="KW-1185">Reference proteome</keyword>
<proteinExistence type="predicted"/>
<dbReference type="InterPro" id="IPR013057">
    <property type="entry name" value="AA_transpt_TM"/>
</dbReference>
<keyword evidence="4" id="KW-0029">Amino-acid transport</keyword>
<dbReference type="GO" id="GO:0016020">
    <property type="term" value="C:membrane"/>
    <property type="evidence" value="ECO:0007669"/>
    <property type="project" value="UniProtKB-SubCell"/>
</dbReference>
<evidence type="ECO:0000256" key="5">
    <source>
        <dbReference type="ARBA" id="ARBA00022989"/>
    </source>
</evidence>
<protein>
    <recommendedName>
        <fullName evidence="7">Amino acid transporter transmembrane domain-containing protein</fullName>
    </recommendedName>
</protein>
<accession>A0AA87ZMT0</accession>
<evidence type="ECO:0000313" key="9">
    <source>
        <dbReference type="Proteomes" id="UP001187192"/>
    </source>
</evidence>
<evidence type="ECO:0000256" key="6">
    <source>
        <dbReference type="ARBA" id="ARBA00023136"/>
    </source>
</evidence>
<dbReference type="EMBL" id="BTGU01000010">
    <property type="protein sequence ID" value="GMN40019.1"/>
    <property type="molecule type" value="Genomic_DNA"/>
</dbReference>
<evidence type="ECO:0000259" key="7">
    <source>
        <dbReference type="Pfam" id="PF01490"/>
    </source>
</evidence>
<evidence type="ECO:0000256" key="3">
    <source>
        <dbReference type="ARBA" id="ARBA00022692"/>
    </source>
</evidence>
<gene>
    <name evidence="8" type="ORF">TIFTF001_009249</name>
</gene>
<dbReference type="AlphaFoldDB" id="A0AA87ZMT0"/>